<feature type="chain" id="PRO_5019775078" description="Zn-dependent protease DUF2268" evidence="1">
    <location>
        <begin position="30"/>
        <end position="429"/>
    </location>
</feature>
<proteinExistence type="predicted"/>
<comment type="caution">
    <text evidence="2">The sequence shown here is derived from an EMBL/GenBank/DDBJ whole genome shotgun (WGS) entry which is preliminary data.</text>
</comment>
<dbReference type="EMBL" id="RBXT01000001">
    <property type="protein sequence ID" value="RKT77033.1"/>
    <property type="molecule type" value="Genomic_DNA"/>
</dbReference>
<dbReference type="OrthoDB" id="9152336at2"/>
<accession>A0A495XX18</accession>
<keyword evidence="1" id="KW-0732">Signal</keyword>
<protein>
    <recommendedName>
        <fullName evidence="4">Zn-dependent protease DUF2268</fullName>
    </recommendedName>
</protein>
<feature type="signal peptide" evidence="1">
    <location>
        <begin position="1"/>
        <end position="29"/>
    </location>
</feature>
<dbReference type="AlphaFoldDB" id="A0A495XX18"/>
<keyword evidence="3" id="KW-1185">Reference proteome</keyword>
<evidence type="ECO:0000256" key="1">
    <source>
        <dbReference type="SAM" id="SignalP"/>
    </source>
</evidence>
<reference evidence="2 3" key="1">
    <citation type="submission" date="2018-10" db="EMBL/GenBank/DDBJ databases">
        <title>Sequencing the genomes of 1000 actinobacteria strains.</title>
        <authorList>
            <person name="Klenk H.-P."/>
        </authorList>
    </citation>
    <scope>NUCLEOTIDE SEQUENCE [LARGE SCALE GENOMIC DNA]</scope>
    <source>
        <strain evidence="2 3">DSM 44267</strain>
    </source>
</reference>
<dbReference type="Proteomes" id="UP000278440">
    <property type="component" value="Unassembled WGS sequence"/>
</dbReference>
<gene>
    <name evidence="2" type="ORF">DFJ68_0444</name>
</gene>
<sequence length="429" mass="45402">MKLTKAPALVAALSLSVSVALTSTTAAQAANAGSPSARATASAVTAPAAASPLPAATSDAAQQLLARLTAKLPADWKDRQAATFARLGIERSPVRDVVDARVAEAINPGDYVCGPTKLDAYVDSILSDVDMNTLLVLALLGVLDFPTYEAIYYGSPKDPGFALTPASASVLSSSFGYAQRFWDVKLDDVQLMAMHGAMLTDVDRVARIVALLYGTSPSDSVDTAREIVKLVRTGAGLDRGRNPIFTLNAFAFSAQGETDPVVSRLPDKLVFGDGILDALRALGLKQVGPKAVMGHEMAHHVQYEDNLFQSELTGPEATRRTELMADSFGAYFATHKKGLGLNANQLLLVQDTFYDVGDCQFASNGHHGTPNQRRAAASWGVATAATGDQVKVLPSLRLAARFDRILPKLVAPDVPTTPNAWRQVAKDAA</sequence>
<dbReference type="RefSeq" id="WP_147431495.1">
    <property type="nucleotide sequence ID" value="NZ_RBXT01000001.1"/>
</dbReference>
<evidence type="ECO:0008006" key="4">
    <source>
        <dbReference type="Google" id="ProtNLM"/>
    </source>
</evidence>
<organism evidence="2 3">
    <name type="scientific">Terracoccus luteus</name>
    <dbReference type="NCBI Taxonomy" id="53356"/>
    <lineage>
        <taxon>Bacteria</taxon>
        <taxon>Bacillati</taxon>
        <taxon>Actinomycetota</taxon>
        <taxon>Actinomycetes</taxon>
        <taxon>Micrococcales</taxon>
        <taxon>Intrasporangiaceae</taxon>
        <taxon>Terracoccus</taxon>
    </lineage>
</organism>
<name>A0A495XX18_9MICO</name>
<evidence type="ECO:0000313" key="2">
    <source>
        <dbReference type="EMBL" id="RKT77033.1"/>
    </source>
</evidence>
<evidence type="ECO:0000313" key="3">
    <source>
        <dbReference type="Proteomes" id="UP000278440"/>
    </source>
</evidence>